<name>X0Y6W6_9ZZZZ</name>
<protein>
    <submittedName>
        <fullName evidence="1">Uncharacterized protein</fullName>
    </submittedName>
</protein>
<dbReference type="AlphaFoldDB" id="X0Y6W6"/>
<sequence>MYEMKNINIIVDDFNIPVLNIRTHEFLSLYQALASLKRKFPLNFIRFMEEQKYRLEKKGDKKDIIEISERDLGIYPFIVLKQDWIKDITDMSYRGIHREDLFKDVIFDNYEFDAKKIVEYRLPELLKRAKFVPVFKYLKKGGYLDITGKLEGKYTKGRYALDFRLQNAARADQAYFANKGFAKA</sequence>
<organism evidence="1">
    <name type="scientific">marine sediment metagenome</name>
    <dbReference type="NCBI Taxonomy" id="412755"/>
    <lineage>
        <taxon>unclassified sequences</taxon>
        <taxon>metagenomes</taxon>
        <taxon>ecological metagenomes</taxon>
    </lineage>
</organism>
<dbReference type="EMBL" id="BARS01052131">
    <property type="protein sequence ID" value="GAG51649.1"/>
    <property type="molecule type" value="Genomic_DNA"/>
</dbReference>
<reference evidence="1" key="1">
    <citation type="journal article" date="2014" name="Front. Microbiol.">
        <title>High frequency of phylogenetically diverse reductive dehalogenase-homologous genes in deep subseafloor sedimentary metagenomes.</title>
        <authorList>
            <person name="Kawai M."/>
            <person name="Futagami T."/>
            <person name="Toyoda A."/>
            <person name="Takaki Y."/>
            <person name="Nishi S."/>
            <person name="Hori S."/>
            <person name="Arai W."/>
            <person name="Tsubouchi T."/>
            <person name="Morono Y."/>
            <person name="Uchiyama I."/>
            <person name="Ito T."/>
            <person name="Fujiyama A."/>
            <person name="Inagaki F."/>
            <person name="Takami H."/>
        </authorList>
    </citation>
    <scope>NUCLEOTIDE SEQUENCE</scope>
    <source>
        <strain evidence="1">Expedition CK06-06</strain>
    </source>
</reference>
<accession>X0Y6W6</accession>
<evidence type="ECO:0000313" key="1">
    <source>
        <dbReference type="EMBL" id="GAG51649.1"/>
    </source>
</evidence>
<proteinExistence type="predicted"/>
<feature type="non-terminal residue" evidence="1">
    <location>
        <position position="184"/>
    </location>
</feature>
<gene>
    <name evidence="1" type="ORF">S01H1_77551</name>
</gene>
<comment type="caution">
    <text evidence="1">The sequence shown here is derived from an EMBL/GenBank/DDBJ whole genome shotgun (WGS) entry which is preliminary data.</text>
</comment>